<dbReference type="InterPro" id="IPR017961">
    <property type="entry name" value="DNA_pol_Y-fam_little_finger"/>
</dbReference>
<dbReference type="NCBIfam" id="NF002677">
    <property type="entry name" value="PRK02406.1"/>
    <property type="match status" value="1"/>
</dbReference>
<dbReference type="GO" id="GO:0003684">
    <property type="term" value="F:damaged DNA binding"/>
    <property type="evidence" value="ECO:0007669"/>
    <property type="project" value="InterPro"/>
</dbReference>
<proteinExistence type="inferred from homology"/>
<dbReference type="SUPFAM" id="SSF100879">
    <property type="entry name" value="Lesion bypass DNA polymerase (Y-family), little finger domain"/>
    <property type="match status" value="1"/>
</dbReference>
<evidence type="ECO:0000256" key="7">
    <source>
        <dbReference type="ARBA" id="ARBA00022763"/>
    </source>
</evidence>
<dbReference type="GO" id="GO:0006260">
    <property type="term" value="P:DNA replication"/>
    <property type="evidence" value="ECO:0007669"/>
    <property type="project" value="UniProtKB-KW"/>
</dbReference>
<dbReference type="EMBL" id="CAEZSV010000085">
    <property type="protein sequence ID" value="CAB4553058.1"/>
    <property type="molecule type" value="Genomic_DNA"/>
</dbReference>
<keyword evidence="4" id="KW-0548">Nucleotidyltransferase</keyword>
<dbReference type="PANTHER" id="PTHR11076">
    <property type="entry name" value="DNA REPAIR POLYMERASE UMUC / TRANSFERASE FAMILY MEMBER"/>
    <property type="match status" value="1"/>
</dbReference>
<dbReference type="HAMAP" id="MF_01113">
    <property type="entry name" value="DNApol_IV"/>
    <property type="match status" value="1"/>
</dbReference>
<dbReference type="GO" id="GO:0009432">
    <property type="term" value="P:SOS response"/>
    <property type="evidence" value="ECO:0007669"/>
    <property type="project" value="TreeGrafter"/>
</dbReference>
<dbReference type="GO" id="GO:0005829">
    <property type="term" value="C:cytosol"/>
    <property type="evidence" value="ECO:0007669"/>
    <property type="project" value="TreeGrafter"/>
</dbReference>
<comment type="similarity">
    <text evidence="1">Belongs to the DNA polymerase type-Y family.</text>
</comment>
<evidence type="ECO:0000256" key="5">
    <source>
        <dbReference type="ARBA" id="ARBA00022705"/>
    </source>
</evidence>
<evidence type="ECO:0000256" key="10">
    <source>
        <dbReference type="ARBA" id="ARBA00023204"/>
    </source>
</evidence>
<dbReference type="NCBIfam" id="NF003015">
    <property type="entry name" value="PRK03858.1"/>
    <property type="match status" value="1"/>
</dbReference>
<evidence type="ECO:0000256" key="2">
    <source>
        <dbReference type="ARBA" id="ARBA00012417"/>
    </source>
</evidence>
<sequence>MPEVAHVKPSTILHVDMDAFFASVEEADNPELKGKAVVVGAGPRAVVTSANYLAREFGIRAAMPVAQARRLAPHAIFLPNRHHRYGEVSAEVMRIFNDFSPHVEPLSLDEAFIDVSGATKLIGTAREIAVKIRAQIEAELHITCSVGISTTKLIAKLASGRCKPNGILEIADDRVLEFLHPLPVRELWGVGPKTGDALTRLGLQTIGDIAHTPRGTLIRALGQGQGESLYELAWGRDLRAVEESTIEKSIGAEETFARDIDDNEELLAELLRVTERVARRLRDQELVTRTIAIKIRFSDFTTITRSKSIDLPTASTQEIYEQVRRLFAALGLVRARVRLVGVRLENLESDAGLVEQLTLGSREKGWRQVDKALDRARKRFGGGALKPARLIESGGEQEPS</sequence>
<dbReference type="Gene3D" id="1.10.150.20">
    <property type="entry name" value="5' to 3' exonuclease, C-terminal subdomain"/>
    <property type="match status" value="1"/>
</dbReference>
<protein>
    <recommendedName>
        <fullName evidence="2">DNA-directed DNA polymerase</fullName>
        <ecNumber evidence="2">2.7.7.7</ecNumber>
    </recommendedName>
</protein>
<dbReference type="SUPFAM" id="SSF56672">
    <property type="entry name" value="DNA/RNA polymerases"/>
    <property type="match status" value="1"/>
</dbReference>
<evidence type="ECO:0000256" key="1">
    <source>
        <dbReference type="ARBA" id="ARBA00010945"/>
    </source>
</evidence>
<evidence type="ECO:0000259" key="12">
    <source>
        <dbReference type="PROSITE" id="PS50173"/>
    </source>
</evidence>
<evidence type="ECO:0000256" key="11">
    <source>
        <dbReference type="ARBA" id="ARBA00049244"/>
    </source>
</evidence>
<dbReference type="InterPro" id="IPR036775">
    <property type="entry name" value="DNA_pol_Y-fam_lit_finger_sf"/>
</dbReference>
<evidence type="ECO:0000313" key="13">
    <source>
        <dbReference type="EMBL" id="CAB4553058.1"/>
    </source>
</evidence>
<keyword evidence="3" id="KW-0808">Transferase</keyword>
<dbReference type="AlphaFoldDB" id="A0A6J6CTC1"/>
<dbReference type="GO" id="GO:0046872">
    <property type="term" value="F:metal ion binding"/>
    <property type="evidence" value="ECO:0007669"/>
    <property type="project" value="UniProtKB-KW"/>
</dbReference>
<evidence type="ECO:0000256" key="6">
    <source>
        <dbReference type="ARBA" id="ARBA00022723"/>
    </source>
</evidence>
<dbReference type="Gene3D" id="3.30.1490.100">
    <property type="entry name" value="DNA polymerase, Y-family, little finger domain"/>
    <property type="match status" value="1"/>
</dbReference>
<dbReference type="InterPro" id="IPR043502">
    <property type="entry name" value="DNA/RNA_pol_sf"/>
</dbReference>
<keyword evidence="5" id="KW-0235">DNA replication</keyword>
<dbReference type="GO" id="GO:0006281">
    <property type="term" value="P:DNA repair"/>
    <property type="evidence" value="ECO:0007669"/>
    <property type="project" value="UniProtKB-KW"/>
</dbReference>
<keyword evidence="10" id="KW-0234">DNA repair</keyword>
<dbReference type="Gene3D" id="3.30.70.270">
    <property type="match status" value="1"/>
</dbReference>
<dbReference type="CDD" id="cd03586">
    <property type="entry name" value="PolY_Pol_IV_kappa"/>
    <property type="match status" value="1"/>
</dbReference>
<keyword evidence="7" id="KW-0227">DNA damage</keyword>
<dbReference type="PANTHER" id="PTHR11076:SF33">
    <property type="entry name" value="DNA POLYMERASE KAPPA"/>
    <property type="match status" value="1"/>
</dbReference>
<keyword evidence="6" id="KW-0479">Metal-binding</keyword>
<organism evidence="13">
    <name type="scientific">freshwater metagenome</name>
    <dbReference type="NCBI Taxonomy" id="449393"/>
    <lineage>
        <taxon>unclassified sequences</taxon>
        <taxon>metagenomes</taxon>
        <taxon>ecological metagenomes</taxon>
    </lineage>
</organism>
<feature type="domain" description="UmuC" evidence="12">
    <location>
        <begin position="12"/>
        <end position="191"/>
    </location>
</feature>
<keyword evidence="8" id="KW-0460">Magnesium</keyword>
<dbReference type="Pfam" id="PF11799">
    <property type="entry name" value="IMS_C"/>
    <property type="match status" value="1"/>
</dbReference>
<dbReference type="InterPro" id="IPR043128">
    <property type="entry name" value="Rev_trsase/Diguanyl_cyclase"/>
</dbReference>
<dbReference type="Pfam" id="PF00817">
    <property type="entry name" value="IMS"/>
    <property type="match status" value="1"/>
</dbReference>
<evidence type="ECO:0000256" key="9">
    <source>
        <dbReference type="ARBA" id="ARBA00022932"/>
    </source>
</evidence>
<dbReference type="InterPro" id="IPR001126">
    <property type="entry name" value="UmuC"/>
</dbReference>
<dbReference type="FunFam" id="3.30.1490.100:FF:000004">
    <property type="entry name" value="DNA polymerase IV"/>
    <property type="match status" value="1"/>
</dbReference>
<dbReference type="InterPro" id="IPR024728">
    <property type="entry name" value="PolY_HhH_motif"/>
</dbReference>
<evidence type="ECO:0000256" key="4">
    <source>
        <dbReference type="ARBA" id="ARBA00022695"/>
    </source>
</evidence>
<evidence type="ECO:0000256" key="3">
    <source>
        <dbReference type="ARBA" id="ARBA00022679"/>
    </source>
</evidence>
<comment type="catalytic activity">
    <reaction evidence="11">
        <text>DNA(n) + a 2'-deoxyribonucleoside 5'-triphosphate = DNA(n+1) + diphosphate</text>
        <dbReference type="Rhea" id="RHEA:22508"/>
        <dbReference type="Rhea" id="RHEA-COMP:17339"/>
        <dbReference type="Rhea" id="RHEA-COMP:17340"/>
        <dbReference type="ChEBI" id="CHEBI:33019"/>
        <dbReference type="ChEBI" id="CHEBI:61560"/>
        <dbReference type="ChEBI" id="CHEBI:173112"/>
        <dbReference type="EC" id="2.7.7.7"/>
    </reaction>
</comment>
<dbReference type="EC" id="2.7.7.7" evidence="2"/>
<dbReference type="GO" id="GO:0003887">
    <property type="term" value="F:DNA-directed DNA polymerase activity"/>
    <property type="evidence" value="ECO:0007669"/>
    <property type="project" value="UniProtKB-KW"/>
</dbReference>
<evidence type="ECO:0000256" key="8">
    <source>
        <dbReference type="ARBA" id="ARBA00022842"/>
    </source>
</evidence>
<dbReference type="GO" id="GO:0042276">
    <property type="term" value="P:error-prone translesion synthesis"/>
    <property type="evidence" value="ECO:0007669"/>
    <property type="project" value="TreeGrafter"/>
</dbReference>
<dbReference type="Gene3D" id="3.40.1170.60">
    <property type="match status" value="1"/>
</dbReference>
<keyword evidence="9" id="KW-0239">DNA-directed DNA polymerase</keyword>
<accession>A0A6J6CTC1</accession>
<reference evidence="13" key="1">
    <citation type="submission" date="2020-05" db="EMBL/GenBank/DDBJ databases">
        <authorList>
            <person name="Chiriac C."/>
            <person name="Salcher M."/>
            <person name="Ghai R."/>
            <person name="Kavagutti S V."/>
        </authorList>
    </citation>
    <scope>NUCLEOTIDE SEQUENCE</scope>
</reference>
<dbReference type="PROSITE" id="PS50173">
    <property type="entry name" value="UMUC"/>
    <property type="match status" value="1"/>
</dbReference>
<dbReference type="Pfam" id="PF11798">
    <property type="entry name" value="IMS_HHH"/>
    <property type="match status" value="1"/>
</dbReference>
<gene>
    <name evidence="13" type="ORF">UFOPK1506_00579</name>
</gene>
<name>A0A6J6CTC1_9ZZZZ</name>
<dbReference type="InterPro" id="IPR022880">
    <property type="entry name" value="DNApol_IV"/>
</dbReference>
<dbReference type="InterPro" id="IPR050116">
    <property type="entry name" value="DNA_polymerase-Y"/>
</dbReference>